<reference evidence="1 2" key="1">
    <citation type="submission" date="2016-09" db="EMBL/GenBank/DDBJ databases">
        <title>Pseudonocardia autotrophica DSM535, a candidate organism with high potential of specific P450 cytochromes.</title>
        <authorList>
            <person name="Grumaz C."/>
            <person name="Vainshtein Y."/>
            <person name="Kirstahler P."/>
            <person name="Sohn K."/>
        </authorList>
    </citation>
    <scope>NUCLEOTIDE SEQUENCE [LARGE SCALE GENOMIC DNA]</scope>
    <source>
        <strain evidence="1 2">DSM 535</strain>
    </source>
</reference>
<evidence type="ECO:0000313" key="2">
    <source>
        <dbReference type="Proteomes" id="UP000194360"/>
    </source>
</evidence>
<proteinExistence type="predicted"/>
<keyword evidence="2" id="KW-1185">Reference proteome</keyword>
<name>A0A1Y2MHM4_PSEAH</name>
<gene>
    <name evidence="1" type="ORF">BG845_06583</name>
</gene>
<sequence>MSITRPAPLSPGATVTVRWAAADRDGVRGELLGFGEAPSPHVLILLDGGEEVAVFTGPGVELYASALTSGGPR</sequence>
<dbReference type="STRING" id="2074.BG845_06583"/>
<dbReference type="AlphaFoldDB" id="A0A1Y2MHM4"/>
<dbReference type="RefSeq" id="WP_125911736.1">
    <property type="nucleotide sequence ID" value="NZ_AP018921.1"/>
</dbReference>
<dbReference type="Proteomes" id="UP000194360">
    <property type="component" value="Unassembled WGS sequence"/>
</dbReference>
<comment type="caution">
    <text evidence="1">The sequence shown here is derived from an EMBL/GenBank/DDBJ whole genome shotgun (WGS) entry which is preliminary data.</text>
</comment>
<evidence type="ECO:0000313" key="1">
    <source>
        <dbReference type="EMBL" id="OSY34750.1"/>
    </source>
</evidence>
<organism evidence="1 2">
    <name type="scientific">Pseudonocardia autotrophica</name>
    <name type="common">Amycolata autotrophica</name>
    <name type="synonym">Nocardia autotrophica</name>
    <dbReference type="NCBI Taxonomy" id="2074"/>
    <lineage>
        <taxon>Bacteria</taxon>
        <taxon>Bacillati</taxon>
        <taxon>Actinomycetota</taxon>
        <taxon>Actinomycetes</taxon>
        <taxon>Pseudonocardiales</taxon>
        <taxon>Pseudonocardiaceae</taxon>
        <taxon>Pseudonocardia</taxon>
    </lineage>
</organism>
<protein>
    <submittedName>
        <fullName evidence="1">Uncharacterized protein</fullName>
    </submittedName>
</protein>
<dbReference type="EMBL" id="MIGB01000068">
    <property type="protein sequence ID" value="OSY34750.1"/>
    <property type="molecule type" value="Genomic_DNA"/>
</dbReference>
<accession>A0A1Y2MHM4</accession>